<evidence type="ECO:0000256" key="11">
    <source>
        <dbReference type="ARBA" id="ARBA00039949"/>
    </source>
</evidence>
<feature type="region of interest" description="Disordered" evidence="12">
    <location>
        <begin position="51"/>
        <end position="79"/>
    </location>
</feature>
<evidence type="ECO:0000256" key="8">
    <source>
        <dbReference type="ARBA" id="ARBA00023212"/>
    </source>
</evidence>
<comment type="subcellular location">
    <subcellularLocation>
        <location evidence="2">Cytoplasm</location>
        <location evidence="2">Cytoskeleton</location>
        <location evidence="2">Cilium basal body</location>
    </subcellularLocation>
    <subcellularLocation>
        <location evidence="1">Cytoplasm</location>
        <location evidence="1">Cytoskeleton</location>
        <location evidence="1">Microtubule organizing center</location>
        <location evidence="1">Centrosome</location>
        <location evidence="1">Centriole</location>
    </subcellularLocation>
</comment>
<feature type="compositionally biased region" description="Acidic residues" evidence="12">
    <location>
        <begin position="540"/>
        <end position="549"/>
    </location>
</feature>
<dbReference type="GO" id="GO:0044782">
    <property type="term" value="P:cilium organization"/>
    <property type="evidence" value="ECO:0007669"/>
    <property type="project" value="TreeGrafter"/>
</dbReference>
<dbReference type="GO" id="GO:0032391">
    <property type="term" value="C:photoreceptor connecting cilium"/>
    <property type="evidence" value="ECO:0007669"/>
    <property type="project" value="TreeGrafter"/>
</dbReference>
<evidence type="ECO:0000256" key="7">
    <source>
        <dbReference type="ARBA" id="ARBA00023069"/>
    </source>
</evidence>
<accession>A0A7L3WVW5</accession>
<dbReference type="GO" id="GO:0036064">
    <property type="term" value="C:ciliary basal body"/>
    <property type="evidence" value="ECO:0007669"/>
    <property type="project" value="TreeGrafter"/>
</dbReference>
<proteinExistence type="inferred from homology"/>
<dbReference type="PANTHER" id="PTHR21501:SF3">
    <property type="entry name" value="PROTEIN FAM161A"/>
    <property type="match status" value="1"/>
</dbReference>
<organism evidence="13 14">
    <name type="scientific">Atlantisia rogersi</name>
    <name type="common">Inaccessible Island rail</name>
    <dbReference type="NCBI Taxonomy" id="2478892"/>
    <lineage>
        <taxon>Eukaryota</taxon>
        <taxon>Metazoa</taxon>
        <taxon>Chordata</taxon>
        <taxon>Craniata</taxon>
        <taxon>Vertebrata</taxon>
        <taxon>Euteleostomi</taxon>
        <taxon>Archelosauria</taxon>
        <taxon>Archosauria</taxon>
        <taxon>Dinosauria</taxon>
        <taxon>Saurischia</taxon>
        <taxon>Theropoda</taxon>
        <taxon>Coelurosauria</taxon>
        <taxon>Aves</taxon>
        <taxon>Neognathae</taxon>
        <taxon>Neoaves</taxon>
        <taxon>Gruiformes</taxon>
        <taxon>Rallidae</taxon>
        <taxon>Atlantisia</taxon>
    </lineage>
</organism>
<dbReference type="InterPro" id="IPR051655">
    <property type="entry name" value="FAM161"/>
</dbReference>
<reference evidence="13 14" key="1">
    <citation type="submission" date="2019-09" db="EMBL/GenBank/DDBJ databases">
        <title>Bird 10,000 Genomes (B10K) Project - Family phase.</title>
        <authorList>
            <person name="Zhang G."/>
        </authorList>
    </citation>
    <scope>NUCLEOTIDE SEQUENCE [LARGE SCALE GENOMIC DNA]</scope>
    <source>
        <strain evidence="13">OUT-0055</strain>
        <tissue evidence="13">Blood</tissue>
    </source>
</reference>
<feature type="compositionally biased region" description="Low complexity" evidence="12">
    <location>
        <begin position="51"/>
        <end position="64"/>
    </location>
</feature>
<keyword evidence="8" id="KW-0206">Cytoskeleton</keyword>
<keyword evidence="7" id="KW-0969">Cilium</keyword>
<keyword evidence="9" id="KW-0966">Cell projection</keyword>
<comment type="function">
    <text evidence="10">Involved in ciliogenesis.</text>
</comment>
<sequence length="677" mass="78293">MAKLESMYQNKLYLKGIHPSVKKTAVSRVCCRPTWEKSSYQPLNLHKSFSDSDLSDPLDSSPSDGSDRESAFKENSSETGSSVFAKQRIEKMWDGFCVDDYISHTKHSLPSSPAFRTTQKKQKTWSPKITVPKPFQMTIREAKKKEQNIKPKSQIEMENNLLKKQLEEEAECQKKFRANPVPAAVFLPLYHEIMQRNEERRRSVKERSKLKLLASQKPFKFIERDKQRNEMRKMQLRDLSTPEKQSKLFKAKPVPKRIYSPTVNDKLKEEELYREIRIRMRAEELLRNSSLPNSRLALANAKKKKKHKCPEPKEAEHTLRIKPNVPDFELLHQKFQKLLLHRKQTRHLTVCEPFDLRTPHIPSNKGKILKDIQEDEEKLKETRWPYASPRCKPQMRHSSATSHLSGSGGSKSPRLTEATRRRLRAVRDYEKQRMQEYLQELQEMEERVKQKPLLLERVAQKNARIAAEKHYSDRLRALGICPEFVSKKGQTAKLLQRSRAEDFINSTDARERVIKDLVKQRESFEEAADGSPGSEQSSEREEEEEEEEGEERKGVKTSPQDGQSSELEDEEETRASPPAHQPCHAGEAESSPASDQHPDEDEEEEEKAGLPLGHSQEEEEEEEEEADDQSRPSSPCAQLQEHEEEDQSGPEAAGTFGDEDEEYENDDSEEKPSDEDD</sequence>
<feature type="compositionally biased region" description="Acidic residues" evidence="12">
    <location>
        <begin position="657"/>
        <end position="677"/>
    </location>
</feature>
<evidence type="ECO:0000256" key="6">
    <source>
        <dbReference type="ARBA" id="ARBA00023054"/>
    </source>
</evidence>
<feature type="compositionally biased region" description="Acidic residues" evidence="12">
    <location>
        <begin position="617"/>
        <end position="627"/>
    </location>
</feature>
<evidence type="ECO:0000256" key="4">
    <source>
        <dbReference type="ARBA" id="ARBA00022490"/>
    </source>
</evidence>
<dbReference type="PANTHER" id="PTHR21501">
    <property type="entry name" value="PROTEIN FAM-161"/>
    <property type="match status" value="1"/>
</dbReference>
<feature type="non-terminal residue" evidence="13">
    <location>
        <position position="1"/>
    </location>
</feature>
<protein>
    <recommendedName>
        <fullName evidence="11">Protein FAM161A</fullName>
    </recommendedName>
</protein>
<evidence type="ECO:0000313" key="13">
    <source>
        <dbReference type="EMBL" id="NXV79729.1"/>
    </source>
</evidence>
<comment type="caution">
    <text evidence="13">The sequence shown here is derived from an EMBL/GenBank/DDBJ whole genome shotgun (WGS) entry which is preliminary data.</text>
</comment>
<name>A0A7L3WVW5_9GRUI</name>
<gene>
    <name evidence="13" type="primary">Fam161a</name>
    <name evidence="13" type="ORF">ATLROG_R05986</name>
</gene>
<evidence type="ECO:0000256" key="9">
    <source>
        <dbReference type="ARBA" id="ARBA00023273"/>
    </source>
</evidence>
<keyword evidence="6" id="KW-0175">Coiled coil</keyword>
<dbReference type="OrthoDB" id="2150121at2759"/>
<feature type="compositionally biased region" description="Polar residues" evidence="12">
    <location>
        <begin position="396"/>
        <end position="405"/>
    </location>
</feature>
<dbReference type="EMBL" id="VZUJ01096741">
    <property type="protein sequence ID" value="NXV79729.1"/>
    <property type="molecule type" value="Genomic_DNA"/>
</dbReference>
<feature type="region of interest" description="Disordered" evidence="12">
    <location>
        <begin position="382"/>
        <end position="419"/>
    </location>
</feature>
<dbReference type="AlphaFoldDB" id="A0A7L3WVW5"/>
<evidence type="ECO:0000256" key="1">
    <source>
        <dbReference type="ARBA" id="ARBA00004114"/>
    </source>
</evidence>
<dbReference type="InterPro" id="IPR019579">
    <property type="entry name" value="FAM161A/B"/>
</dbReference>
<feature type="non-terminal residue" evidence="13">
    <location>
        <position position="677"/>
    </location>
</feature>
<comment type="similarity">
    <text evidence="3">Belongs to the FAM161 family.</text>
</comment>
<feature type="compositionally biased region" description="Basic and acidic residues" evidence="12">
    <location>
        <begin position="65"/>
        <end position="76"/>
    </location>
</feature>
<keyword evidence="14" id="KW-1185">Reference proteome</keyword>
<keyword evidence="4" id="KW-0963">Cytoplasm</keyword>
<dbReference type="Pfam" id="PF10595">
    <property type="entry name" value="FAM161A_B"/>
    <property type="match status" value="1"/>
</dbReference>
<evidence type="ECO:0000256" key="12">
    <source>
        <dbReference type="SAM" id="MobiDB-lite"/>
    </source>
</evidence>
<evidence type="ECO:0000313" key="14">
    <source>
        <dbReference type="Proteomes" id="UP000518911"/>
    </source>
</evidence>
<keyword evidence="5" id="KW-0970">Cilium biogenesis/degradation</keyword>
<evidence type="ECO:0000256" key="2">
    <source>
        <dbReference type="ARBA" id="ARBA00004120"/>
    </source>
</evidence>
<evidence type="ECO:0000256" key="10">
    <source>
        <dbReference type="ARBA" id="ARBA00037165"/>
    </source>
</evidence>
<feature type="region of interest" description="Disordered" evidence="12">
    <location>
        <begin position="522"/>
        <end position="677"/>
    </location>
</feature>
<evidence type="ECO:0000256" key="3">
    <source>
        <dbReference type="ARBA" id="ARBA00006663"/>
    </source>
</evidence>
<dbReference type="Proteomes" id="UP000518911">
    <property type="component" value="Unassembled WGS sequence"/>
</dbReference>
<evidence type="ECO:0000256" key="5">
    <source>
        <dbReference type="ARBA" id="ARBA00022794"/>
    </source>
</evidence>
<dbReference type="GO" id="GO:0005814">
    <property type="term" value="C:centriole"/>
    <property type="evidence" value="ECO:0007669"/>
    <property type="project" value="UniProtKB-SubCell"/>
</dbReference>